<dbReference type="EMBL" id="JBHSKM010000044">
    <property type="protein sequence ID" value="MFC5219752.1"/>
    <property type="molecule type" value="Genomic_DNA"/>
</dbReference>
<comment type="caution">
    <text evidence="1">The sequence shown here is derived from an EMBL/GenBank/DDBJ whole genome shotgun (WGS) entry which is preliminary data.</text>
</comment>
<dbReference type="RefSeq" id="WP_380863824.1">
    <property type="nucleotide sequence ID" value="NZ_JBHSKM010000044.1"/>
</dbReference>
<protein>
    <recommendedName>
        <fullName evidence="3">LmbE family protein</fullName>
    </recommendedName>
</protein>
<dbReference type="Gene3D" id="2.120.10.70">
    <property type="entry name" value="Fucose-specific lectin"/>
    <property type="match status" value="1"/>
</dbReference>
<name>A0ABW0CY06_STRCD</name>
<evidence type="ECO:0000313" key="1">
    <source>
        <dbReference type="EMBL" id="MFC5219752.1"/>
    </source>
</evidence>
<evidence type="ECO:0008006" key="3">
    <source>
        <dbReference type="Google" id="ProtNLM"/>
    </source>
</evidence>
<keyword evidence="2" id="KW-1185">Reference proteome</keyword>
<dbReference type="Proteomes" id="UP001596263">
    <property type="component" value="Unassembled WGS sequence"/>
</dbReference>
<dbReference type="SUPFAM" id="SSF89372">
    <property type="entry name" value="Fucose-specific lectin"/>
    <property type="match status" value="1"/>
</dbReference>
<organism evidence="1 2">
    <name type="scientific">Streptomyces coerulescens</name>
    <dbReference type="NCBI Taxonomy" id="29304"/>
    <lineage>
        <taxon>Bacteria</taxon>
        <taxon>Bacillati</taxon>
        <taxon>Actinomycetota</taxon>
        <taxon>Actinomycetes</taxon>
        <taxon>Kitasatosporales</taxon>
        <taxon>Streptomycetaceae</taxon>
        <taxon>Streptomyces</taxon>
    </lineage>
</organism>
<accession>A0ABW0CY06</accession>
<proteinExistence type="predicted"/>
<evidence type="ECO:0000313" key="2">
    <source>
        <dbReference type="Proteomes" id="UP001596263"/>
    </source>
</evidence>
<reference evidence="2" key="1">
    <citation type="journal article" date="2019" name="Int. J. Syst. Evol. Microbiol.">
        <title>The Global Catalogue of Microorganisms (GCM) 10K type strain sequencing project: providing services to taxonomists for standard genome sequencing and annotation.</title>
        <authorList>
            <consortium name="The Broad Institute Genomics Platform"/>
            <consortium name="The Broad Institute Genome Sequencing Center for Infectious Disease"/>
            <person name="Wu L."/>
            <person name="Ma J."/>
        </authorList>
    </citation>
    <scope>NUCLEOTIDE SEQUENCE [LARGE SCALE GENOMIC DNA]</scope>
    <source>
        <strain evidence="2">KCTC 42586</strain>
    </source>
</reference>
<gene>
    <name evidence="1" type="ORF">ACFPQ9_38625</name>
</gene>
<sequence length="373" mass="39310">MRTGSGRGARRRAADRVVITQGSVRHAAQSTVAGHWLVRGKDGRLTAYARAGGGLLRWTETRPGGPDWTGPELIPVPDLTHLSVSQGADTYVHFVGRREVRKGDGPPAVDIVHAIQYQTGRPVTEWRSLGNPHKDREKAARFGVPVAAVSASGRVHVLVRNAGRGLMLRREGPTGKWEAWEDLKGSGVQDGLAAVAHASGRIEVLAGGGQDAMWWRQADADGTFRQEPNIALRVTPGTAAALETAPDRATYYWADQGTGQLVAHRPGGWLIPLGGAPAAEPPALLRAALDGYDCTVLALRGLDGQIALAVCGTENEQAGLWWSPTGEHSVGAPALALDAHGRVVLATVAQDGALHIARQTGGQGLSLAPSVRV</sequence>